<dbReference type="GO" id="GO:0016787">
    <property type="term" value="F:hydrolase activity"/>
    <property type="evidence" value="ECO:0007669"/>
    <property type="project" value="UniProtKB-KW"/>
</dbReference>
<dbReference type="Gene3D" id="1.50.10.10">
    <property type="match status" value="1"/>
</dbReference>
<reference evidence="3 4" key="1">
    <citation type="submission" date="2018-11" db="EMBL/GenBank/DDBJ databases">
        <title>Genome assembly of Steccherinum ochraceum LE-BIN_3174, the white-rot fungus of the Steccherinaceae family (The Residual Polyporoid clade, Polyporales, Basidiomycota).</title>
        <authorList>
            <person name="Fedorova T.V."/>
            <person name="Glazunova O.A."/>
            <person name="Landesman E.O."/>
            <person name="Moiseenko K.V."/>
            <person name="Psurtseva N.V."/>
            <person name="Savinova O.S."/>
            <person name="Shakhova N.V."/>
            <person name="Tyazhelova T.V."/>
            <person name="Vasina D.V."/>
        </authorList>
    </citation>
    <scope>NUCLEOTIDE SEQUENCE [LARGE SCALE GENOMIC DNA]</scope>
    <source>
        <strain evidence="3 4">LE-BIN_3174</strain>
    </source>
</reference>
<dbReference type="Pfam" id="PF07470">
    <property type="entry name" value="Glyco_hydro_88"/>
    <property type="match status" value="1"/>
</dbReference>
<evidence type="ECO:0000256" key="2">
    <source>
        <dbReference type="SAM" id="SignalP"/>
    </source>
</evidence>
<comment type="caution">
    <text evidence="3">The sequence shown here is derived from an EMBL/GenBank/DDBJ whole genome shotgun (WGS) entry which is preliminary data.</text>
</comment>
<accession>A0A4R0RV61</accession>
<keyword evidence="2" id="KW-0732">Signal</keyword>
<dbReference type="InterPro" id="IPR012341">
    <property type="entry name" value="6hp_glycosidase-like_sf"/>
</dbReference>
<name>A0A4R0RV61_9APHY</name>
<evidence type="ECO:0000256" key="1">
    <source>
        <dbReference type="ARBA" id="ARBA00022801"/>
    </source>
</evidence>
<dbReference type="Proteomes" id="UP000292702">
    <property type="component" value="Unassembled WGS sequence"/>
</dbReference>
<proteinExistence type="predicted"/>
<organism evidence="3 4">
    <name type="scientific">Steccherinum ochraceum</name>
    <dbReference type="NCBI Taxonomy" id="92696"/>
    <lineage>
        <taxon>Eukaryota</taxon>
        <taxon>Fungi</taxon>
        <taxon>Dikarya</taxon>
        <taxon>Basidiomycota</taxon>
        <taxon>Agaricomycotina</taxon>
        <taxon>Agaricomycetes</taxon>
        <taxon>Polyporales</taxon>
        <taxon>Steccherinaceae</taxon>
        <taxon>Steccherinum</taxon>
    </lineage>
</organism>
<dbReference type="SUPFAM" id="SSF48208">
    <property type="entry name" value="Six-hairpin glycosidases"/>
    <property type="match status" value="1"/>
</dbReference>
<keyword evidence="1" id="KW-0378">Hydrolase</keyword>
<dbReference type="STRING" id="92696.A0A4R0RV61"/>
<feature type="signal peptide" evidence="2">
    <location>
        <begin position="1"/>
        <end position="16"/>
    </location>
</feature>
<dbReference type="OrthoDB" id="4138492at2759"/>
<evidence type="ECO:0000313" key="3">
    <source>
        <dbReference type="EMBL" id="TCD67698.1"/>
    </source>
</evidence>
<dbReference type="InterPro" id="IPR010905">
    <property type="entry name" value="Glyco_hydro_88"/>
</dbReference>
<evidence type="ECO:0000313" key="4">
    <source>
        <dbReference type="Proteomes" id="UP000292702"/>
    </source>
</evidence>
<protein>
    <recommendedName>
        <fullName evidence="5">Six-hairpin glycosidase</fullName>
    </recommendedName>
</protein>
<sequence>MFPLLSLVLLVVGASAFAPGPLRFDDATIAKVKANMMNISTHSWELGAEAQALTELEVPSLSVFSNNRLPPPQSPSLSVRKTASDVFNIATTIVRAMPPNSTTLIDGDGAAGDPASLGVAVALTGWTLTDRSDQSFSNAASAQLNHLLTAVPRNSNGAISHREDQVQLWADFVYMAPPFIAYEGALSTGDTKINLLQEAYNQCQEYREVLRDDSGLWQHIVLGTGGLDSTHWGTGKYWHYKLLGQNLIVLSGNGWAAAGMLRVLETISHSDVASTFIEERRNLTRWVNEIVSSAWPHQASFAGKNGTLFNVLDDPNTFADSSSTAILAASTYRLAVITNNHTLIPFADRALQLIKNSIDQDGWLLNTVDPLTFNTPSLPGAHSPEGQTFTILLHTAREDYLTYISQLNNH</sequence>
<keyword evidence="4" id="KW-1185">Reference proteome</keyword>
<feature type="chain" id="PRO_5020786590" description="Six-hairpin glycosidase" evidence="2">
    <location>
        <begin position="17"/>
        <end position="410"/>
    </location>
</feature>
<evidence type="ECO:0008006" key="5">
    <source>
        <dbReference type="Google" id="ProtNLM"/>
    </source>
</evidence>
<dbReference type="InterPro" id="IPR008928">
    <property type="entry name" value="6-hairpin_glycosidase_sf"/>
</dbReference>
<dbReference type="EMBL" id="RWJN01000089">
    <property type="protein sequence ID" value="TCD67698.1"/>
    <property type="molecule type" value="Genomic_DNA"/>
</dbReference>
<gene>
    <name evidence="3" type="ORF">EIP91_012064</name>
</gene>
<dbReference type="PANTHER" id="PTHR41814">
    <property type="entry name" value="EXPRESSED PROTEIN"/>
    <property type="match status" value="1"/>
</dbReference>
<dbReference type="PANTHER" id="PTHR41814:SF1">
    <property type="entry name" value="CELLULASE"/>
    <property type="match status" value="1"/>
</dbReference>
<dbReference type="AlphaFoldDB" id="A0A4R0RV61"/>
<dbReference type="GO" id="GO:0005975">
    <property type="term" value="P:carbohydrate metabolic process"/>
    <property type="evidence" value="ECO:0007669"/>
    <property type="project" value="InterPro"/>
</dbReference>